<dbReference type="PRINTS" id="PR00859">
    <property type="entry name" value="MTPROKARYOTE"/>
</dbReference>
<dbReference type="SUPFAM" id="SSF57868">
    <property type="entry name" value="Metallothionein"/>
    <property type="match status" value="1"/>
</dbReference>
<dbReference type="EMBL" id="MNPW01000022">
    <property type="protein sequence ID" value="ONH49790.1"/>
    <property type="molecule type" value="Genomic_DNA"/>
</dbReference>
<dbReference type="AlphaFoldDB" id="A0A1V2JX72"/>
<sequence>MNHATTNLPCACPDCSCHVAEDTRYQRDGKAYCSQACADLHPAGQPCPSDTCHCERGVALEERSISDSKLDEAVEETFPASDPISP</sequence>
<comment type="caution">
    <text evidence="4">The sequence shown here is derived from an EMBL/GenBank/DDBJ whole genome shotgun (WGS) entry which is preliminary data.</text>
</comment>
<organism evidence="4 5">
    <name type="scientific">Pseudomonas cedrina subsp. cedrina</name>
    <dbReference type="NCBI Taxonomy" id="76762"/>
    <lineage>
        <taxon>Bacteria</taxon>
        <taxon>Pseudomonadati</taxon>
        <taxon>Pseudomonadota</taxon>
        <taxon>Gammaproteobacteria</taxon>
        <taxon>Pseudomonadales</taxon>
        <taxon>Pseudomonadaceae</taxon>
        <taxon>Pseudomonas</taxon>
    </lineage>
</organism>
<evidence type="ECO:0000256" key="1">
    <source>
        <dbReference type="ARBA" id="ARBA00022723"/>
    </source>
</evidence>
<gene>
    <name evidence="4" type="ORF">BLL36_28260</name>
</gene>
<dbReference type="Pfam" id="PF02069">
    <property type="entry name" value="Metallothio_Pro"/>
    <property type="match status" value="1"/>
</dbReference>
<reference evidence="4 5" key="1">
    <citation type="submission" date="2016-10" db="EMBL/GenBank/DDBJ databases">
        <title>Pseudomonas lactis sp. nov. and Pseudomonas paralactis sp. nov., isolated from bovine raw milk.</title>
        <authorList>
            <person name="Von Neubeck M."/>
            <person name="Huptas C."/>
            <person name="Glueck C."/>
            <person name="Krewinkel M."/>
            <person name="Stoeckel M."/>
            <person name="Stressler T."/>
            <person name="Fischer L."/>
            <person name="Hinrichs J."/>
            <person name="Scherer S."/>
            <person name="Wenning M."/>
        </authorList>
    </citation>
    <scope>NUCLEOTIDE SEQUENCE [LARGE SCALE GENOMIC DNA]</scope>
    <source>
        <strain evidence="4 5">DSM 17516</strain>
    </source>
</reference>
<dbReference type="Proteomes" id="UP000189295">
    <property type="component" value="Unassembled WGS sequence"/>
</dbReference>
<keyword evidence="1" id="KW-0479">Metal-binding</keyword>
<dbReference type="InterPro" id="IPR000518">
    <property type="entry name" value="Metalthion_fam14_prok"/>
</dbReference>
<protein>
    <submittedName>
        <fullName evidence="4">Metallothionein family protein</fullName>
    </submittedName>
</protein>
<dbReference type="GO" id="GO:0046872">
    <property type="term" value="F:metal ion binding"/>
    <property type="evidence" value="ECO:0007669"/>
    <property type="project" value="UniProtKB-KW"/>
</dbReference>
<evidence type="ECO:0000313" key="5">
    <source>
        <dbReference type="Proteomes" id="UP000189295"/>
    </source>
</evidence>
<proteinExistence type="predicted"/>
<dbReference type="Gene3D" id="2.30.170.10">
    <property type="match status" value="1"/>
</dbReference>
<dbReference type="InterPro" id="IPR017854">
    <property type="entry name" value="Metalthion_dom_sf"/>
</dbReference>
<evidence type="ECO:0000256" key="3">
    <source>
        <dbReference type="SAM" id="MobiDB-lite"/>
    </source>
</evidence>
<evidence type="ECO:0000256" key="2">
    <source>
        <dbReference type="ARBA" id="ARBA00022851"/>
    </source>
</evidence>
<dbReference type="RefSeq" id="WP_076955006.1">
    <property type="nucleotide sequence ID" value="NZ_MNPW01000022.1"/>
</dbReference>
<name>A0A1V2JX72_PSECE</name>
<accession>A0A1V2JX72</accession>
<feature type="region of interest" description="Disordered" evidence="3">
    <location>
        <begin position="64"/>
        <end position="86"/>
    </location>
</feature>
<keyword evidence="2" id="KW-0480">Metal-thiolate cluster</keyword>
<evidence type="ECO:0000313" key="4">
    <source>
        <dbReference type="EMBL" id="ONH49790.1"/>
    </source>
</evidence>